<organism evidence="8 9">
    <name type="scientific">Acidisphaera rubrifaciens HS-AP3</name>
    <dbReference type="NCBI Taxonomy" id="1231350"/>
    <lineage>
        <taxon>Bacteria</taxon>
        <taxon>Pseudomonadati</taxon>
        <taxon>Pseudomonadota</taxon>
        <taxon>Alphaproteobacteria</taxon>
        <taxon>Acetobacterales</taxon>
        <taxon>Acetobacteraceae</taxon>
        <taxon>Acidisphaera</taxon>
    </lineage>
</organism>
<dbReference type="Proteomes" id="UP000032680">
    <property type="component" value="Unassembled WGS sequence"/>
</dbReference>
<gene>
    <name evidence="8" type="ORF">Asru_0728_02</name>
</gene>
<dbReference type="GO" id="GO:0020037">
    <property type="term" value="F:heme binding"/>
    <property type="evidence" value="ECO:0007669"/>
    <property type="project" value="InterPro"/>
</dbReference>
<dbReference type="InterPro" id="IPR006311">
    <property type="entry name" value="TAT_signal"/>
</dbReference>
<name>A0A0D6PAR7_9PROT</name>
<dbReference type="GO" id="GO:0046872">
    <property type="term" value="F:metal ion binding"/>
    <property type="evidence" value="ECO:0007669"/>
    <property type="project" value="UniProtKB-KW"/>
</dbReference>
<dbReference type="PROSITE" id="PS51007">
    <property type="entry name" value="CYTC"/>
    <property type="match status" value="3"/>
</dbReference>
<dbReference type="Pfam" id="PF00034">
    <property type="entry name" value="Cytochrom_C"/>
    <property type="match status" value="2"/>
</dbReference>
<keyword evidence="3 4" id="KW-0408">Iron</keyword>
<feature type="signal peptide" evidence="6">
    <location>
        <begin position="1"/>
        <end position="35"/>
    </location>
</feature>
<comment type="caution">
    <text evidence="8">The sequence shown here is derived from an EMBL/GenBank/DDBJ whole genome shotgun (WGS) entry which is preliminary data.</text>
</comment>
<evidence type="ECO:0000256" key="1">
    <source>
        <dbReference type="ARBA" id="ARBA00022617"/>
    </source>
</evidence>
<protein>
    <submittedName>
        <fullName evidence="8">Gluconate 2-dehydrogenase cytochrome c</fullName>
    </submittedName>
</protein>
<keyword evidence="9" id="KW-1185">Reference proteome</keyword>
<evidence type="ECO:0000256" key="2">
    <source>
        <dbReference type="ARBA" id="ARBA00022723"/>
    </source>
</evidence>
<reference evidence="8 9" key="1">
    <citation type="submission" date="2012-11" db="EMBL/GenBank/DDBJ databases">
        <title>Whole genome sequence of Acidisphaera rubrifaciens HS-AP3.</title>
        <authorList>
            <person name="Azuma Y."/>
            <person name="Higashiura N."/>
            <person name="Hirakawa H."/>
            <person name="Matsushita K."/>
        </authorList>
    </citation>
    <scope>NUCLEOTIDE SEQUENCE [LARGE SCALE GENOMIC DNA]</scope>
    <source>
        <strain evidence="8 9">HS-AP3</strain>
    </source>
</reference>
<feature type="compositionally biased region" description="Low complexity" evidence="5">
    <location>
        <begin position="36"/>
        <end position="83"/>
    </location>
</feature>
<dbReference type="RefSeq" id="WP_199445682.1">
    <property type="nucleotide sequence ID" value="NZ_BANB01000727.1"/>
</dbReference>
<dbReference type="InterPro" id="IPR009056">
    <property type="entry name" value="Cyt_c-like_dom"/>
</dbReference>
<proteinExistence type="predicted"/>
<dbReference type="InterPro" id="IPR036909">
    <property type="entry name" value="Cyt_c-like_dom_sf"/>
</dbReference>
<feature type="domain" description="Cytochrome c" evidence="7">
    <location>
        <begin position="360"/>
        <end position="445"/>
    </location>
</feature>
<accession>A0A0D6PAR7</accession>
<dbReference type="GO" id="GO:0009055">
    <property type="term" value="F:electron transfer activity"/>
    <property type="evidence" value="ECO:0007669"/>
    <property type="project" value="InterPro"/>
</dbReference>
<evidence type="ECO:0000256" key="4">
    <source>
        <dbReference type="PROSITE-ProRule" id="PRU00433"/>
    </source>
</evidence>
<evidence type="ECO:0000256" key="6">
    <source>
        <dbReference type="SAM" id="SignalP"/>
    </source>
</evidence>
<dbReference type="InterPro" id="IPR051459">
    <property type="entry name" value="Cytochrome_c-type_DH"/>
</dbReference>
<evidence type="ECO:0000259" key="7">
    <source>
        <dbReference type="PROSITE" id="PS51007"/>
    </source>
</evidence>
<feature type="domain" description="Cytochrome c" evidence="7">
    <location>
        <begin position="92"/>
        <end position="195"/>
    </location>
</feature>
<sequence length="583" mass="61165">MPARAHAPDRLTRRLAAGASAAALLALLGAPAAQAADPAPAQTNSPAGASTGSSTGTSAATSTGASTGTPTGSPTGAPADAPGVHGASAQDALIARGKYLATAADCGPCHTGPGMQPYSGGLYMSTPFGKISTPNITPDKATGIGNWTDAEFYDVLHNGIGRSGEYLYPVMPFPWYTKVTHDDALAIRAYLASLKPVHAPRKPNELEFPFNIRTGLLAWRTAFFHEGTFKPDPSKSEQINRGAYLVTALGHCSECHGEAIFGASMMAKPFEGGSIDHWYAPNITSDPKEGIGSWTQDQLATYFKTGTAEGKSVALGPMHEVVHDSLSQLTDGDRLAIAAYLKSTAPEEKYSADKLQAFAGRSGPGANVYLNHCSSCHQQDGKGVPNEVPPLAGNGAVVAQGPQNVIRVVLAGIPAQGDYRQMPALGADMTDQQIADVANYVRNSWSNASPRPAQAGEVGELRAHAFIQLAGPHPSCVEPGSHPKQDSLAQTIADPKSGIQPLLAAVTPDNMINKVGELIDKLHSVAPHAAKADTVNDLTTAYCPVIAADTKLDENNRRWQLQRFAQVVYSELTTPEKVVRSAK</sequence>
<evidence type="ECO:0000256" key="5">
    <source>
        <dbReference type="SAM" id="MobiDB-lite"/>
    </source>
</evidence>
<evidence type="ECO:0000256" key="3">
    <source>
        <dbReference type="ARBA" id="ARBA00023004"/>
    </source>
</evidence>
<feature type="domain" description="Cytochrome c" evidence="7">
    <location>
        <begin position="237"/>
        <end position="345"/>
    </location>
</feature>
<dbReference type="PROSITE" id="PS51318">
    <property type="entry name" value="TAT"/>
    <property type="match status" value="1"/>
</dbReference>
<feature type="chain" id="PRO_5002310020" evidence="6">
    <location>
        <begin position="36"/>
        <end position="583"/>
    </location>
</feature>
<dbReference type="EMBL" id="BANB01000727">
    <property type="protein sequence ID" value="GAN78288.1"/>
    <property type="molecule type" value="Genomic_DNA"/>
</dbReference>
<dbReference type="SUPFAM" id="SSF46626">
    <property type="entry name" value="Cytochrome c"/>
    <property type="match status" value="3"/>
</dbReference>
<keyword evidence="6" id="KW-0732">Signal</keyword>
<keyword evidence="2 4" id="KW-0479">Metal-binding</keyword>
<evidence type="ECO:0000313" key="8">
    <source>
        <dbReference type="EMBL" id="GAN78288.1"/>
    </source>
</evidence>
<dbReference type="AlphaFoldDB" id="A0A0D6PAR7"/>
<dbReference type="PANTHER" id="PTHR35008:SF8">
    <property type="entry name" value="ALCOHOL DEHYDROGENASE CYTOCHROME C SUBUNIT"/>
    <property type="match status" value="1"/>
</dbReference>
<dbReference type="PANTHER" id="PTHR35008">
    <property type="entry name" value="BLL4482 PROTEIN-RELATED"/>
    <property type="match status" value="1"/>
</dbReference>
<keyword evidence="1 4" id="KW-0349">Heme</keyword>
<dbReference type="Gene3D" id="1.10.760.10">
    <property type="entry name" value="Cytochrome c-like domain"/>
    <property type="match status" value="3"/>
</dbReference>
<feature type="region of interest" description="Disordered" evidence="5">
    <location>
        <begin position="36"/>
        <end position="87"/>
    </location>
</feature>
<evidence type="ECO:0000313" key="9">
    <source>
        <dbReference type="Proteomes" id="UP000032680"/>
    </source>
</evidence>